<dbReference type="Proteomes" id="UP000752696">
    <property type="component" value="Unassembled WGS sequence"/>
</dbReference>
<protein>
    <submittedName>
        <fullName evidence="2">Uncharacterized protein</fullName>
    </submittedName>
</protein>
<comment type="caution">
    <text evidence="2">The sequence shown here is derived from an EMBL/GenBank/DDBJ whole genome shotgun (WGS) entry which is preliminary data.</text>
</comment>
<accession>A0A6V7H4R1</accession>
<gene>
    <name evidence="2" type="ORF">MHI_LOCUS355537</name>
</gene>
<sequence length="37" mass="4443">MLFISRKKQATSVSEMNMMRPEMHLRRTISPQAEEMF</sequence>
<proteinExistence type="predicted"/>
<organism evidence="2 3">
    <name type="scientific">Heterotrigona itama</name>
    <dbReference type="NCBI Taxonomy" id="395501"/>
    <lineage>
        <taxon>Eukaryota</taxon>
        <taxon>Metazoa</taxon>
        <taxon>Ecdysozoa</taxon>
        <taxon>Arthropoda</taxon>
        <taxon>Hexapoda</taxon>
        <taxon>Insecta</taxon>
        <taxon>Pterygota</taxon>
        <taxon>Neoptera</taxon>
        <taxon>Endopterygota</taxon>
        <taxon>Hymenoptera</taxon>
        <taxon>Apocrita</taxon>
        <taxon>Aculeata</taxon>
        <taxon>Apoidea</taxon>
        <taxon>Anthophila</taxon>
        <taxon>Apidae</taxon>
        <taxon>Heterotrigona</taxon>
    </lineage>
</organism>
<evidence type="ECO:0000313" key="2">
    <source>
        <dbReference type="EMBL" id="CAD1473143.1"/>
    </source>
</evidence>
<dbReference type="EMBL" id="CAJDYZ010006197">
    <property type="protein sequence ID" value="CAD1473143.1"/>
    <property type="molecule type" value="Genomic_DNA"/>
</dbReference>
<evidence type="ECO:0000313" key="3">
    <source>
        <dbReference type="Proteomes" id="UP000752696"/>
    </source>
</evidence>
<keyword evidence="3" id="KW-1185">Reference proteome</keyword>
<feature type="region of interest" description="Disordered" evidence="1">
    <location>
        <begin position="1"/>
        <end position="37"/>
    </location>
</feature>
<name>A0A6V7H4R1_9HYME</name>
<evidence type="ECO:0000256" key="1">
    <source>
        <dbReference type="SAM" id="MobiDB-lite"/>
    </source>
</evidence>
<dbReference type="AlphaFoldDB" id="A0A6V7H4R1"/>
<reference evidence="2" key="1">
    <citation type="submission" date="2020-07" db="EMBL/GenBank/DDBJ databases">
        <authorList>
            <person name="Nazaruddin N."/>
        </authorList>
    </citation>
    <scope>NUCLEOTIDE SEQUENCE</scope>
</reference>